<reference evidence="2 3" key="1">
    <citation type="journal article" date="2023" name="Plants (Basel)">
        <title>Bridging the Gap: Combining Genomics and Transcriptomics Approaches to Understand Stylosanthes scabra, an Orphan Legume from the Brazilian Caatinga.</title>
        <authorList>
            <person name="Ferreira-Neto J.R.C."/>
            <person name="da Silva M.D."/>
            <person name="Binneck E."/>
            <person name="de Melo N.F."/>
            <person name="da Silva R.H."/>
            <person name="de Melo A.L.T.M."/>
            <person name="Pandolfi V."/>
            <person name="Bustamante F.O."/>
            <person name="Brasileiro-Vidal A.C."/>
            <person name="Benko-Iseppon A.M."/>
        </authorList>
    </citation>
    <scope>NUCLEOTIDE SEQUENCE [LARGE SCALE GENOMIC DNA]</scope>
    <source>
        <tissue evidence="2">Leaves</tissue>
    </source>
</reference>
<sequence>MNWGAHQHKLTRGDSLHPDELPFFDRTVFTTSRLPPSRRFDHLEFKPPPLILGRTYNTEERKKKTKFALLKPTTEQVQKLKQNANIDHSCESEEKPYSRFEAIGAYIWQCACKAHGLDKDQPTRARMVVNVRSKFGNALARTVTTTCSAGEITSKPLSYGAQRIREAVKIGSNEEYIRSQMEFIAQQETIRCDSD</sequence>
<dbReference type="InterPro" id="IPR050317">
    <property type="entry name" value="Plant_Fungal_Acyltransferase"/>
</dbReference>
<protein>
    <submittedName>
        <fullName evidence="2">Uncharacterized protein</fullName>
    </submittedName>
</protein>
<dbReference type="PANTHER" id="PTHR31642:SF324">
    <property type="entry name" value="SPERMIDINE HYDROXYCINNAMOYL TRANSFERASE"/>
    <property type="match status" value="1"/>
</dbReference>
<evidence type="ECO:0000313" key="2">
    <source>
        <dbReference type="EMBL" id="MED6133047.1"/>
    </source>
</evidence>
<dbReference type="Proteomes" id="UP001341840">
    <property type="component" value="Unassembled WGS sequence"/>
</dbReference>
<name>A0ABU6S9U1_9FABA</name>
<dbReference type="EMBL" id="JASCZI010060504">
    <property type="protein sequence ID" value="MED6133047.1"/>
    <property type="molecule type" value="Genomic_DNA"/>
</dbReference>
<proteinExistence type="inferred from homology"/>
<accession>A0ABU6S9U1</accession>
<evidence type="ECO:0000313" key="3">
    <source>
        <dbReference type="Proteomes" id="UP001341840"/>
    </source>
</evidence>
<comment type="similarity">
    <text evidence="1">Belongs to the plant acyltransferase family.</text>
</comment>
<evidence type="ECO:0000256" key="1">
    <source>
        <dbReference type="ARBA" id="ARBA00009861"/>
    </source>
</evidence>
<dbReference type="PANTHER" id="PTHR31642">
    <property type="entry name" value="TRICHOTHECENE 3-O-ACETYLTRANSFERASE"/>
    <property type="match status" value="1"/>
</dbReference>
<keyword evidence="3" id="KW-1185">Reference proteome</keyword>
<dbReference type="InterPro" id="IPR023213">
    <property type="entry name" value="CAT-like_dom_sf"/>
</dbReference>
<gene>
    <name evidence="2" type="ORF">PIB30_024726</name>
</gene>
<dbReference type="Gene3D" id="3.30.559.10">
    <property type="entry name" value="Chloramphenicol acetyltransferase-like domain"/>
    <property type="match status" value="1"/>
</dbReference>
<organism evidence="2 3">
    <name type="scientific">Stylosanthes scabra</name>
    <dbReference type="NCBI Taxonomy" id="79078"/>
    <lineage>
        <taxon>Eukaryota</taxon>
        <taxon>Viridiplantae</taxon>
        <taxon>Streptophyta</taxon>
        <taxon>Embryophyta</taxon>
        <taxon>Tracheophyta</taxon>
        <taxon>Spermatophyta</taxon>
        <taxon>Magnoliopsida</taxon>
        <taxon>eudicotyledons</taxon>
        <taxon>Gunneridae</taxon>
        <taxon>Pentapetalae</taxon>
        <taxon>rosids</taxon>
        <taxon>fabids</taxon>
        <taxon>Fabales</taxon>
        <taxon>Fabaceae</taxon>
        <taxon>Papilionoideae</taxon>
        <taxon>50 kb inversion clade</taxon>
        <taxon>dalbergioids sensu lato</taxon>
        <taxon>Dalbergieae</taxon>
        <taxon>Pterocarpus clade</taxon>
        <taxon>Stylosanthes</taxon>
    </lineage>
</organism>
<comment type="caution">
    <text evidence="2">The sequence shown here is derived from an EMBL/GenBank/DDBJ whole genome shotgun (WGS) entry which is preliminary data.</text>
</comment>
<dbReference type="Pfam" id="PF02458">
    <property type="entry name" value="Transferase"/>
    <property type="match status" value="1"/>
</dbReference>